<dbReference type="AlphaFoldDB" id="A0A6I0EWB8"/>
<comment type="subcellular location">
    <subcellularLocation>
        <location evidence="1">Cell membrane</location>
        <topology evidence="1">Multi-pass membrane protein</topology>
    </subcellularLocation>
</comment>
<dbReference type="OrthoDB" id="597657at2"/>
<evidence type="ECO:0000256" key="5">
    <source>
        <dbReference type="ARBA" id="ARBA00022989"/>
    </source>
</evidence>
<dbReference type="CDD" id="cd06225">
    <property type="entry name" value="HAMP"/>
    <property type="match status" value="1"/>
</dbReference>
<keyword evidence="4 11" id="KW-0812">Transmembrane</keyword>
<evidence type="ECO:0000313" key="15">
    <source>
        <dbReference type="Proteomes" id="UP000432715"/>
    </source>
</evidence>
<dbReference type="InterPro" id="IPR029151">
    <property type="entry name" value="Sensor-like_sf"/>
</dbReference>
<dbReference type="Gene3D" id="3.30.450.20">
    <property type="entry name" value="PAS domain"/>
    <property type="match status" value="1"/>
</dbReference>
<evidence type="ECO:0000256" key="11">
    <source>
        <dbReference type="SAM" id="Phobius"/>
    </source>
</evidence>
<dbReference type="InterPro" id="IPR003660">
    <property type="entry name" value="HAMP_dom"/>
</dbReference>
<feature type="domain" description="HAMP" evidence="13">
    <location>
        <begin position="304"/>
        <end position="359"/>
    </location>
</feature>
<evidence type="ECO:0000256" key="10">
    <source>
        <dbReference type="SAM" id="MobiDB-lite"/>
    </source>
</evidence>
<comment type="similarity">
    <text evidence="8">Belongs to the methyl-accepting chemotaxis (MCP) protein family.</text>
</comment>
<evidence type="ECO:0000259" key="13">
    <source>
        <dbReference type="PROSITE" id="PS50885"/>
    </source>
</evidence>
<sequence length="666" mass="71821">MKKLSSKLIISITLLILVVSIGLGLLSYIAASRALEDEIEAALMSKAEDVVKIIENKLEAYIAPLEVVASINTINQPLIEWQEKLPILQREVENQGFNEMGIADLNGNMRSSNGKTVKIADRDYFKQAKAGEAAVSEPIVSKIDNSIVVAIAVPILNNNEIVGVLVGLADGMELSNIASEITLGKTGYGYIIDRNGTTIGHKDTELVMNQVNYLQDLKDDPEFAGLIQVLARMTEGEKGVGSYEYQGTERYMGFAPLKYNGWSVAAGAMSTEITERLNSIRVSLTITTLAAIVLGIIIATILGKSLTKPIVAMTGYSEKIANLDITTDIEKQYKERKDEIGTLANGFQTVINNLRVFVEEVDLASTNVAAVSQQLTATSEQSSAAANEVARAIEEIAMSAGEQAKETEEGAMESTKLAGNIENVIKSSKEMLTATESTEELKDNGLDIVKDLLDKTELSKRATDNIYNVIKETNENAGLINSASTTIASIADQTNLLALNAAIEAARAGEAGKGFAVVADEIRKLAEESAKSTNRIDEVVKKLQEKSLDAVKSVETVGEIMISQNRAVNLTGEVFEKLAGAIQQSKERAQMVSELGKEMDEKKNSIMETLQSLSAISEENAASAEEVSASSEEQTAGLQEIANSSESLSKLAIDLQRLISRFTYKS</sequence>
<keyword evidence="5 11" id="KW-1133">Transmembrane helix</keyword>
<dbReference type="PANTHER" id="PTHR32089:SF112">
    <property type="entry name" value="LYSOZYME-LIKE PROTEIN-RELATED"/>
    <property type="match status" value="1"/>
</dbReference>
<dbReference type="CDD" id="cd12914">
    <property type="entry name" value="PDC1_DGC_like"/>
    <property type="match status" value="1"/>
</dbReference>
<evidence type="ECO:0000256" key="6">
    <source>
        <dbReference type="ARBA" id="ARBA00023136"/>
    </source>
</evidence>
<feature type="compositionally biased region" description="Low complexity" evidence="10">
    <location>
        <begin position="621"/>
        <end position="636"/>
    </location>
</feature>
<dbReference type="GO" id="GO:0006935">
    <property type="term" value="P:chemotaxis"/>
    <property type="evidence" value="ECO:0007669"/>
    <property type="project" value="UniProtKB-KW"/>
</dbReference>
<feature type="region of interest" description="Disordered" evidence="10">
    <location>
        <begin position="621"/>
        <end position="641"/>
    </location>
</feature>
<evidence type="ECO:0000256" key="1">
    <source>
        <dbReference type="ARBA" id="ARBA00004651"/>
    </source>
</evidence>
<organism evidence="14 15">
    <name type="scientific">Alkaliphilus pronyensis</name>
    <dbReference type="NCBI Taxonomy" id="1482732"/>
    <lineage>
        <taxon>Bacteria</taxon>
        <taxon>Bacillati</taxon>
        <taxon>Bacillota</taxon>
        <taxon>Clostridia</taxon>
        <taxon>Peptostreptococcales</taxon>
        <taxon>Natronincolaceae</taxon>
        <taxon>Alkaliphilus</taxon>
    </lineage>
</organism>
<name>A0A6I0EWB8_9FIRM</name>
<dbReference type="InterPro" id="IPR004089">
    <property type="entry name" value="MCPsignal_dom"/>
</dbReference>
<evidence type="ECO:0000259" key="12">
    <source>
        <dbReference type="PROSITE" id="PS50111"/>
    </source>
</evidence>
<dbReference type="Gene3D" id="6.10.340.10">
    <property type="match status" value="1"/>
</dbReference>
<gene>
    <name evidence="14" type="ORF">F8154_12875</name>
</gene>
<evidence type="ECO:0000256" key="8">
    <source>
        <dbReference type="ARBA" id="ARBA00029447"/>
    </source>
</evidence>
<evidence type="ECO:0000256" key="4">
    <source>
        <dbReference type="ARBA" id="ARBA00022692"/>
    </source>
</evidence>
<evidence type="ECO:0000256" key="7">
    <source>
        <dbReference type="ARBA" id="ARBA00023224"/>
    </source>
</evidence>
<dbReference type="RefSeq" id="WP_151862028.1">
    <property type="nucleotide sequence ID" value="NZ_WBZC01000057.1"/>
</dbReference>
<dbReference type="SMART" id="SM00304">
    <property type="entry name" value="HAMP"/>
    <property type="match status" value="1"/>
</dbReference>
<dbReference type="Gene3D" id="1.10.287.950">
    <property type="entry name" value="Methyl-accepting chemotaxis protein"/>
    <property type="match status" value="1"/>
</dbReference>
<dbReference type="Pfam" id="PF00015">
    <property type="entry name" value="MCPsignal"/>
    <property type="match status" value="1"/>
</dbReference>
<dbReference type="Pfam" id="PF02743">
    <property type="entry name" value="dCache_1"/>
    <property type="match status" value="1"/>
</dbReference>
<dbReference type="GO" id="GO:0005886">
    <property type="term" value="C:plasma membrane"/>
    <property type="evidence" value="ECO:0007669"/>
    <property type="project" value="UniProtKB-SubCell"/>
</dbReference>
<keyword evidence="15" id="KW-1185">Reference proteome</keyword>
<dbReference type="SUPFAM" id="SSF58104">
    <property type="entry name" value="Methyl-accepting chemotaxis protein (MCP) signaling domain"/>
    <property type="match status" value="1"/>
</dbReference>
<dbReference type="GO" id="GO:0007165">
    <property type="term" value="P:signal transduction"/>
    <property type="evidence" value="ECO:0007669"/>
    <property type="project" value="UniProtKB-KW"/>
</dbReference>
<dbReference type="InterPro" id="IPR033479">
    <property type="entry name" value="dCache_1"/>
</dbReference>
<dbReference type="SMART" id="SM00283">
    <property type="entry name" value="MA"/>
    <property type="match status" value="1"/>
</dbReference>
<dbReference type="PROSITE" id="PS50111">
    <property type="entry name" value="CHEMOTAXIS_TRANSDUC_2"/>
    <property type="match status" value="1"/>
</dbReference>
<dbReference type="SUPFAM" id="SSF103190">
    <property type="entry name" value="Sensory domain-like"/>
    <property type="match status" value="1"/>
</dbReference>
<evidence type="ECO:0000313" key="14">
    <source>
        <dbReference type="EMBL" id="KAB3531310.1"/>
    </source>
</evidence>
<protein>
    <submittedName>
        <fullName evidence="14">Methyl-accepting chemotaxis protein</fullName>
    </submittedName>
</protein>
<comment type="caution">
    <text evidence="14">The sequence shown here is derived from an EMBL/GenBank/DDBJ whole genome shotgun (WGS) entry which is preliminary data.</text>
</comment>
<keyword evidence="6 11" id="KW-0472">Membrane</keyword>
<dbReference type="Proteomes" id="UP000432715">
    <property type="component" value="Unassembled WGS sequence"/>
</dbReference>
<feature type="transmembrane region" description="Helical" evidence="11">
    <location>
        <begin position="282"/>
        <end position="303"/>
    </location>
</feature>
<dbReference type="CDD" id="cd12912">
    <property type="entry name" value="PDC2_MCP_like"/>
    <property type="match status" value="1"/>
</dbReference>
<reference evidence="14 15" key="1">
    <citation type="submission" date="2019-10" db="EMBL/GenBank/DDBJ databases">
        <title>Alkaliphilus serpentinus sp. nov. and Alkaliphilus pronyensis sp. nov., two novel anaerobic alkaliphilic species isolated from the serpentinized-hosted hydrothermal field of the Prony Bay (New Caledonia).</title>
        <authorList>
            <person name="Postec A."/>
        </authorList>
    </citation>
    <scope>NUCLEOTIDE SEQUENCE [LARGE SCALE GENOMIC DNA]</scope>
    <source>
        <strain evidence="14 15">LacV</strain>
    </source>
</reference>
<dbReference type="PROSITE" id="PS50885">
    <property type="entry name" value="HAMP"/>
    <property type="match status" value="1"/>
</dbReference>
<evidence type="ECO:0000256" key="3">
    <source>
        <dbReference type="ARBA" id="ARBA00022500"/>
    </source>
</evidence>
<keyword evidence="3" id="KW-0145">Chemotaxis</keyword>
<accession>A0A6I0EWB8</accession>
<dbReference type="PANTHER" id="PTHR32089">
    <property type="entry name" value="METHYL-ACCEPTING CHEMOTAXIS PROTEIN MCPB"/>
    <property type="match status" value="1"/>
</dbReference>
<feature type="domain" description="Methyl-accepting transducer" evidence="12">
    <location>
        <begin position="378"/>
        <end position="635"/>
    </location>
</feature>
<dbReference type="EMBL" id="WBZC01000057">
    <property type="protein sequence ID" value="KAB3531310.1"/>
    <property type="molecule type" value="Genomic_DNA"/>
</dbReference>
<proteinExistence type="inferred from homology"/>
<evidence type="ECO:0000256" key="9">
    <source>
        <dbReference type="PROSITE-ProRule" id="PRU00284"/>
    </source>
</evidence>
<evidence type="ECO:0000256" key="2">
    <source>
        <dbReference type="ARBA" id="ARBA00022475"/>
    </source>
</evidence>
<keyword evidence="7 9" id="KW-0807">Transducer</keyword>
<keyword evidence="2" id="KW-1003">Cell membrane</keyword>